<keyword evidence="3 6" id="KW-0418">Kinase</keyword>
<keyword evidence="4" id="KW-0067">ATP-binding</keyword>
<dbReference type="EMBL" id="CP006880">
    <property type="protein sequence ID" value="AJD45643.1"/>
    <property type="molecule type" value="Genomic_DNA"/>
</dbReference>
<keyword evidence="1" id="KW-0808">Transferase</keyword>
<dbReference type="PANTHER" id="PTHR43289">
    <property type="entry name" value="MITOGEN-ACTIVATED PROTEIN KINASE KINASE KINASE 20-RELATED"/>
    <property type="match status" value="1"/>
</dbReference>
<reference evidence="6 7" key="1">
    <citation type="submission" date="2013-11" db="EMBL/GenBank/DDBJ databases">
        <title>Complete genome sequence of Rhizobium gallicum bv. gallicum R602.</title>
        <authorList>
            <person name="Bustos P."/>
            <person name="Santamaria R.I."/>
            <person name="Lozano L."/>
            <person name="Acosta J.L."/>
            <person name="Ormeno-Orrillo E."/>
            <person name="Rogel M.A."/>
            <person name="Romero D."/>
            <person name="Cevallos M.A."/>
            <person name="Martinez-Romero E."/>
            <person name="Gonzalez V."/>
        </authorList>
    </citation>
    <scope>NUCLEOTIDE SEQUENCE [LARGE SCALE GENOMIC DNA]</scope>
    <source>
        <strain evidence="6 7">R602</strain>
        <plasmid evidence="6 7">pRgalR602c</plasmid>
    </source>
</reference>
<dbReference type="PROSITE" id="PS50011">
    <property type="entry name" value="PROTEIN_KINASE_DOM"/>
    <property type="match status" value="1"/>
</dbReference>
<dbReference type="HOGENOM" id="CLU_917901_0_0_5"/>
<protein>
    <submittedName>
        <fullName evidence="6">Serine/threonine protein kinase-like domain-containing protein</fullName>
    </submittedName>
</protein>
<keyword evidence="6" id="KW-0614">Plasmid</keyword>
<evidence type="ECO:0000313" key="6">
    <source>
        <dbReference type="EMBL" id="AJD45643.1"/>
    </source>
</evidence>
<dbReference type="GO" id="GO:0005524">
    <property type="term" value="F:ATP binding"/>
    <property type="evidence" value="ECO:0007669"/>
    <property type="project" value="UniProtKB-KW"/>
</dbReference>
<sequence length="303" mass="32767">MTGSGPKDFAEIAARYSAMMQVLCDGPQGRRREDERRMLVDRIRDALDRRENRLNDDDPVIIANTFSLEMFTHRGKRSEIWQVRHRDLGTSHAIKSVPAAMADDPIAGALLLREGTIGLGMRHGNIAPTRAVLRLADGRPALLMDWIGKSLADRLSLQALSVREVYSLTLALLAALTATHDQGLVHCDVAPGNLLIPGEDVSQLQLADFGIALEIGHSHAEFEIAHAGSPAFVSPEQQAGRSLMPSSDIYSLGRLIDYLLDHANEDAAGLRALAGQFSKEDAGKRPADARSAGALLKKVMAAG</sequence>
<dbReference type="InterPro" id="IPR011009">
    <property type="entry name" value="Kinase-like_dom_sf"/>
</dbReference>
<dbReference type="PROSITE" id="PS00109">
    <property type="entry name" value="PROTEIN_KINASE_TYR"/>
    <property type="match status" value="1"/>
</dbReference>
<feature type="domain" description="Protein kinase" evidence="5">
    <location>
        <begin position="66"/>
        <end position="303"/>
    </location>
</feature>
<dbReference type="PANTHER" id="PTHR43289:SF6">
    <property type="entry name" value="SERINE_THREONINE-PROTEIN KINASE NEKL-3"/>
    <property type="match status" value="1"/>
</dbReference>
<gene>
    <name evidence="6" type="ORF">RGR602_PC01617</name>
</gene>
<dbReference type="KEGG" id="rga:RGR602_PC01617"/>
<dbReference type="GO" id="GO:0004674">
    <property type="term" value="F:protein serine/threonine kinase activity"/>
    <property type="evidence" value="ECO:0007669"/>
    <property type="project" value="UniProtKB-KW"/>
</dbReference>
<keyword evidence="7" id="KW-1185">Reference proteome</keyword>
<dbReference type="Pfam" id="PF00069">
    <property type="entry name" value="Pkinase"/>
    <property type="match status" value="1"/>
</dbReference>
<proteinExistence type="predicted"/>
<evidence type="ECO:0000313" key="7">
    <source>
        <dbReference type="Proteomes" id="UP000031368"/>
    </source>
</evidence>
<dbReference type="InterPro" id="IPR000719">
    <property type="entry name" value="Prot_kinase_dom"/>
</dbReference>
<dbReference type="Gene3D" id="1.10.510.10">
    <property type="entry name" value="Transferase(Phosphotransferase) domain 1"/>
    <property type="match status" value="1"/>
</dbReference>
<dbReference type="InterPro" id="IPR008266">
    <property type="entry name" value="Tyr_kinase_AS"/>
</dbReference>
<evidence type="ECO:0000259" key="5">
    <source>
        <dbReference type="PROSITE" id="PS50011"/>
    </source>
</evidence>
<dbReference type="RefSeq" id="WP_040115811.1">
    <property type="nucleotide sequence ID" value="NZ_CP006880.1"/>
</dbReference>
<evidence type="ECO:0000256" key="4">
    <source>
        <dbReference type="ARBA" id="ARBA00022840"/>
    </source>
</evidence>
<keyword evidence="6" id="KW-0723">Serine/threonine-protein kinase</keyword>
<evidence type="ECO:0000256" key="2">
    <source>
        <dbReference type="ARBA" id="ARBA00022741"/>
    </source>
</evidence>
<evidence type="ECO:0000256" key="1">
    <source>
        <dbReference type="ARBA" id="ARBA00022679"/>
    </source>
</evidence>
<keyword evidence="2" id="KW-0547">Nucleotide-binding</keyword>
<organism evidence="6 7">
    <name type="scientific">Rhizobium gallicum bv. gallicum R602sp</name>
    <dbReference type="NCBI Taxonomy" id="1041138"/>
    <lineage>
        <taxon>Bacteria</taxon>
        <taxon>Pseudomonadati</taxon>
        <taxon>Pseudomonadota</taxon>
        <taxon>Alphaproteobacteria</taxon>
        <taxon>Hyphomicrobiales</taxon>
        <taxon>Rhizobiaceae</taxon>
        <taxon>Rhizobium/Agrobacterium group</taxon>
        <taxon>Rhizobium</taxon>
    </lineage>
</organism>
<evidence type="ECO:0000256" key="3">
    <source>
        <dbReference type="ARBA" id="ARBA00022777"/>
    </source>
</evidence>
<geneLocation type="plasmid" evidence="6 7">
    <name>pRgalR602c</name>
</geneLocation>
<dbReference type="Proteomes" id="UP000031368">
    <property type="component" value="Plasmid pRgalR602c"/>
</dbReference>
<dbReference type="AlphaFoldDB" id="A0A0B4XG81"/>
<name>A0A0B4XG81_9HYPH</name>
<dbReference type="SUPFAM" id="SSF56112">
    <property type="entry name" value="Protein kinase-like (PK-like)"/>
    <property type="match status" value="1"/>
</dbReference>
<accession>A0A0B4XG81</accession>
<dbReference type="SMART" id="SM00220">
    <property type="entry name" value="S_TKc"/>
    <property type="match status" value="1"/>
</dbReference>